<feature type="compositionally biased region" description="Pro residues" evidence="1">
    <location>
        <begin position="221"/>
        <end position="252"/>
    </location>
</feature>
<protein>
    <submittedName>
        <fullName evidence="3">Uncharacterized protein</fullName>
    </submittedName>
</protein>
<name>A0A1I1X9D3_9ACTN</name>
<dbReference type="AlphaFoldDB" id="A0A1I1X9D3"/>
<proteinExistence type="predicted"/>
<keyword evidence="2" id="KW-0472">Membrane</keyword>
<organism evidence="3 4">
    <name type="scientific">Blastococcus tunisiensis</name>
    <dbReference type="NCBI Taxonomy" id="1798228"/>
    <lineage>
        <taxon>Bacteria</taxon>
        <taxon>Bacillati</taxon>
        <taxon>Actinomycetota</taxon>
        <taxon>Actinomycetes</taxon>
        <taxon>Geodermatophilales</taxon>
        <taxon>Geodermatophilaceae</taxon>
        <taxon>Blastococcus</taxon>
    </lineage>
</organism>
<feature type="transmembrane region" description="Helical" evidence="2">
    <location>
        <begin position="75"/>
        <end position="93"/>
    </location>
</feature>
<feature type="compositionally biased region" description="Low complexity" evidence="1">
    <location>
        <begin position="209"/>
        <end position="220"/>
    </location>
</feature>
<feature type="non-terminal residue" evidence="3">
    <location>
        <position position="252"/>
    </location>
</feature>
<feature type="transmembrane region" description="Helical" evidence="2">
    <location>
        <begin position="20"/>
        <end position="39"/>
    </location>
</feature>
<dbReference type="EMBL" id="FOND01000002">
    <property type="protein sequence ID" value="SFE04015.1"/>
    <property type="molecule type" value="Genomic_DNA"/>
</dbReference>
<keyword evidence="4" id="KW-1185">Reference proteome</keyword>
<evidence type="ECO:0000256" key="2">
    <source>
        <dbReference type="SAM" id="Phobius"/>
    </source>
</evidence>
<evidence type="ECO:0000313" key="3">
    <source>
        <dbReference type="EMBL" id="SFE04015.1"/>
    </source>
</evidence>
<evidence type="ECO:0000256" key="1">
    <source>
        <dbReference type="SAM" id="MobiDB-lite"/>
    </source>
</evidence>
<sequence length="252" mass="24910">MAQRPPTRPRRRHAASAGPWRDVLLGLGIALIVLSVATLGIPTTLMVLGVGGLVLAAGIVAVLVAARRPVDHRPVIAQLAFAGLVLAGVGWTTQAAVDDGKRVTPQLASDGDSARPSRADASAPLTSSTSQQPAPAAPVDDAAQPVDQGAPLPAGSDPTQDRLGDQEGVGRSTRSADAATRSADAATGPAAGSPTATAAGQSGGPGPIVGPVPTIADPTPTVLPPVDPTPTVPPADPTPTEPPADPTPTEPP</sequence>
<evidence type="ECO:0000313" key="4">
    <source>
        <dbReference type="Proteomes" id="UP000198589"/>
    </source>
</evidence>
<feature type="compositionally biased region" description="Low complexity" evidence="1">
    <location>
        <begin position="131"/>
        <end position="148"/>
    </location>
</feature>
<gene>
    <name evidence="3" type="ORF">SAMN05216574_1021</name>
</gene>
<keyword evidence="2" id="KW-1133">Transmembrane helix</keyword>
<dbReference type="Proteomes" id="UP000198589">
    <property type="component" value="Unassembled WGS sequence"/>
</dbReference>
<feature type="region of interest" description="Disordered" evidence="1">
    <location>
        <begin position="102"/>
        <end position="252"/>
    </location>
</feature>
<accession>A0A1I1X9D3</accession>
<keyword evidence="2" id="KW-0812">Transmembrane</keyword>
<feature type="transmembrane region" description="Helical" evidence="2">
    <location>
        <begin position="45"/>
        <end position="66"/>
    </location>
</feature>
<feature type="compositionally biased region" description="Low complexity" evidence="1">
    <location>
        <begin position="170"/>
        <end position="200"/>
    </location>
</feature>
<reference evidence="4" key="1">
    <citation type="submission" date="2016-10" db="EMBL/GenBank/DDBJ databases">
        <authorList>
            <person name="Varghese N."/>
            <person name="Submissions S."/>
        </authorList>
    </citation>
    <scope>NUCLEOTIDE SEQUENCE [LARGE SCALE GENOMIC DNA]</scope>
    <source>
        <strain evidence="4">DSM 46838</strain>
    </source>
</reference>